<feature type="domain" description="Rhodopsin" evidence="8">
    <location>
        <begin position="37"/>
        <end position="278"/>
    </location>
</feature>
<keyword evidence="2 7" id="KW-0812">Transmembrane</keyword>
<comment type="subcellular location">
    <subcellularLocation>
        <location evidence="1">Membrane</location>
        <topology evidence="1">Multi-pass membrane protein</topology>
    </subcellularLocation>
</comment>
<feature type="transmembrane region" description="Helical" evidence="7">
    <location>
        <begin position="213"/>
        <end position="233"/>
    </location>
</feature>
<keyword evidence="10" id="KW-1185">Reference proteome</keyword>
<feature type="transmembrane region" description="Helical" evidence="7">
    <location>
        <begin position="17"/>
        <end position="41"/>
    </location>
</feature>
<sequence length="467" mass="50572">MAGKLEVDPSKNGDSKIVLIVTILSVCAFISTTLVALRVYTRAVILKGFGLDDWILIVAQILCLGAIAIIGMEEHYGLGKHIWLILDKPAIFENYLVTFYASLLVYNASLLLVKISITLMYRRIFVTRIMRIVTVTTLVFLVAWGFAMEFSLAFICVPAKRFWDISANPEGFCHDFLKVFLAVAVTNMLTDFIIFLIPLPSIRTLQLPLKQKLALAFILCLGLLTCIVSIIRLQSLPAAAAAVDTTWDNTEAALWSIIELTVAIIAACLPTLGPLMSRFFPRFMNLSSSARNNGGSYGHNSRSGNGGNGTGLRSRTLGDGGLTAAELASRRNHDQKGGAGDSTEELYMHHHHHKGQGNELNDAEIGLSELKFHAVTTNTKAVATDHDSDSTNSEQFPIHGVVNTSIYGGGINDTGRIMMVPTPAATVTSVAVGGGGQHSRLKTESVGGGTGVIRATTVIQQEWREQI</sequence>
<evidence type="ECO:0000256" key="5">
    <source>
        <dbReference type="ARBA" id="ARBA00038359"/>
    </source>
</evidence>
<dbReference type="InterPro" id="IPR052337">
    <property type="entry name" value="SAT4-like"/>
</dbReference>
<feature type="transmembrane region" description="Helical" evidence="7">
    <location>
        <begin position="253"/>
        <end position="275"/>
    </location>
</feature>
<feature type="compositionally biased region" description="Low complexity" evidence="6">
    <location>
        <begin position="294"/>
        <end position="303"/>
    </location>
</feature>
<feature type="transmembrane region" description="Helical" evidence="7">
    <location>
        <begin position="92"/>
        <end position="113"/>
    </location>
</feature>
<evidence type="ECO:0000256" key="4">
    <source>
        <dbReference type="ARBA" id="ARBA00023136"/>
    </source>
</evidence>
<dbReference type="AlphaFoldDB" id="A0AAN6XYA9"/>
<name>A0AAN6XYA9_9PEZI</name>
<organism evidence="9 10">
    <name type="scientific">Rhypophila decipiens</name>
    <dbReference type="NCBI Taxonomy" id="261697"/>
    <lineage>
        <taxon>Eukaryota</taxon>
        <taxon>Fungi</taxon>
        <taxon>Dikarya</taxon>
        <taxon>Ascomycota</taxon>
        <taxon>Pezizomycotina</taxon>
        <taxon>Sordariomycetes</taxon>
        <taxon>Sordariomycetidae</taxon>
        <taxon>Sordariales</taxon>
        <taxon>Naviculisporaceae</taxon>
        <taxon>Rhypophila</taxon>
    </lineage>
</organism>
<comment type="similarity">
    <text evidence="5">Belongs to the SAT4 family.</text>
</comment>
<evidence type="ECO:0000256" key="7">
    <source>
        <dbReference type="SAM" id="Phobius"/>
    </source>
</evidence>
<feature type="transmembrane region" description="Helical" evidence="7">
    <location>
        <begin position="125"/>
        <end position="147"/>
    </location>
</feature>
<feature type="transmembrane region" description="Helical" evidence="7">
    <location>
        <begin position="179"/>
        <end position="201"/>
    </location>
</feature>
<keyword evidence="4 7" id="KW-0472">Membrane</keyword>
<dbReference type="PANTHER" id="PTHR33048">
    <property type="entry name" value="PTH11-LIKE INTEGRAL MEMBRANE PROTEIN (AFU_ORTHOLOGUE AFUA_5G11245)"/>
    <property type="match status" value="1"/>
</dbReference>
<evidence type="ECO:0000256" key="2">
    <source>
        <dbReference type="ARBA" id="ARBA00022692"/>
    </source>
</evidence>
<evidence type="ECO:0000313" key="10">
    <source>
        <dbReference type="Proteomes" id="UP001301769"/>
    </source>
</evidence>
<dbReference type="InterPro" id="IPR049326">
    <property type="entry name" value="Rhodopsin_dom_fungi"/>
</dbReference>
<evidence type="ECO:0000313" key="9">
    <source>
        <dbReference type="EMBL" id="KAK4208919.1"/>
    </source>
</evidence>
<evidence type="ECO:0000256" key="1">
    <source>
        <dbReference type="ARBA" id="ARBA00004141"/>
    </source>
</evidence>
<proteinExistence type="inferred from homology"/>
<dbReference type="PANTHER" id="PTHR33048:SF47">
    <property type="entry name" value="INTEGRAL MEMBRANE PROTEIN-RELATED"/>
    <property type="match status" value="1"/>
</dbReference>
<accession>A0AAN6XYA9</accession>
<feature type="region of interest" description="Disordered" evidence="6">
    <location>
        <begin position="294"/>
        <end position="315"/>
    </location>
</feature>
<feature type="transmembrane region" description="Helical" evidence="7">
    <location>
        <begin position="53"/>
        <end position="72"/>
    </location>
</feature>
<evidence type="ECO:0000256" key="3">
    <source>
        <dbReference type="ARBA" id="ARBA00022989"/>
    </source>
</evidence>
<keyword evidence="3 7" id="KW-1133">Transmembrane helix</keyword>
<dbReference type="Pfam" id="PF20684">
    <property type="entry name" value="Fung_rhodopsin"/>
    <property type="match status" value="1"/>
</dbReference>
<evidence type="ECO:0000256" key="6">
    <source>
        <dbReference type="SAM" id="MobiDB-lite"/>
    </source>
</evidence>
<dbReference type="GO" id="GO:0016020">
    <property type="term" value="C:membrane"/>
    <property type="evidence" value="ECO:0007669"/>
    <property type="project" value="UniProtKB-SubCell"/>
</dbReference>
<reference evidence="9" key="2">
    <citation type="submission" date="2023-05" db="EMBL/GenBank/DDBJ databases">
        <authorList>
            <consortium name="Lawrence Berkeley National Laboratory"/>
            <person name="Steindorff A."/>
            <person name="Hensen N."/>
            <person name="Bonometti L."/>
            <person name="Westerberg I."/>
            <person name="Brannstrom I.O."/>
            <person name="Guillou S."/>
            <person name="Cros-Aarteil S."/>
            <person name="Calhoun S."/>
            <person name="Haridas S."/>
            <person name="Kuo A."/>
            <person name="Mondo S."/>
            <person name="Pangilinan J."/>
            <person name="Riley R."/>
            <person name="Labutti K."/>
            <person name="Andreopoulos B."/>
            <person name="Lipzen A."/>
            <person name="Chen C."/>
            <person name="Yanf M."/>
            <person name="Daum C."/>
            <person name="Ng V."/>
            <person name="Clum A."/>
            <person name="Ohm R."/>
            <person name="Martin F."/>
            <person name="Silar P."/>
            <person name="Natvig D."/>
            <person name="Lalanne C."/>
            <person name="Gautier V."/>
            <person name="Ament-Velasquez S.L."/>
            <person name="Kruys A."/>
            <person name="Hutchinson M.I."/>
            <person name="Powell A.J."/>
            <person name="Barry K."/>
            <person name="Miller A.N."/>
            <person name="Grigoriev I.V."/>
            <person name="Debuchy R."/>
            <person name="Gladieux P."/>
            <person name="Thoren M.H."/>
            <person name="Johannesson H."/>
        </authorList>
    </citation>
    <scope>NUCLEOTIDE SEQUENCE</scope>
    <source>
        <strain evidence="9">PSN293</strain>
    </source>
</reference>
<protein>
    <submittedName>
        <fullName evidence="9">Integral membrane protein</fullName>
    </submittedName>
</protein>
<dbReference type="Proteomes" id="UP001301769">
    <property type="component" value="Unassembled WGS sequence"/>
</dbReference>
<evidence type="ECO:0000259" key="8">
    <source>
        <dbReference type="Pfam" id="PF20684"/>
    </source>
</evidence>
<reference evidence="9" key="1">
    <citation type="journal article" date="2023" name="Mol. Phylogenet. Evol.">
        <title>Genome-scale phylogeny and comparative genomics of the fungal order Sordariales.</title>
        <authorList>
            <person name="Hensen N."/>
            <person name="Bonometti L."/>
            <person name="Westerberg I."/>
            <person name="Brannstrom I.O."/>
            <person name="Guillou S."/>
            <person name="Cros-Aarteil S."/>
            <person name="Calhoun S."/>
            <person name="Haridas S."/>
            <person name="Kuo A."/>
            <person name="Mondo S."/>
            <person name="Pangilinan J."/>
            <person name="Riley R."/>
            <person name="LaButti K."/>
            <person name="Andreopoulos B."/>
            <person name="Lipzen A."/>
            <person name="Chen C."/>
            <person name="Yan M."/>
            <person name="Daum C."/>
            <person name="Ng V."/>
            <person name="Clum A."/>
            <person name="Steindorff A."/>
            <person name="Ohm R.A."/>
            <person name="Martin F."/>
            <person name="Silar P."/>
            <person name="Natvig D.O."/>
            <person name="Lalanne C."/>
            <person name="Gautier V."/>
            <person name="Ament-Velasquez S.L."/>
            <person name="Kruys A."/>
            <person name="Hutchinson M.I."/>
            <person name="Powell A.J."/>
            <person name="Barry K."/>
            <person name="Miller A.N."/>
            <person name="Grigoriev I.V."/>
            <person name="Debuchy R."/>
            <person name="Gladieux P."/>
            <person name="Hiltunen Thoren M."/>
            <person name="Johannesson H."/>
        </authorList>
    </citation>
    <scope>NUCLEOTIDE SEQUENCE</scope>
    <source>
        <strain evidence="9">PSN293</strain>
    </source>
</reference>
<gene>
    <name evidence="9" type="ORF">QBC37DRAFT_60850</name>
</gene>
<dbReference type="EMBL" id="MU858223">
    <property type="protein sequence ID" value="KAK4208919.1"/>
    <property type="molecule type" value="Genomic_DNA"/>
</dbReference>
<comment type="caution">
    <text evidence="9">The sequence shown here is derived from an EMBL/GenBank/DDBJ whole genome shotgun (WGS) entry which is preliminary data.</text>
</comment>